<reference evidence="3 4" key="1">
    <citation type="journal article" date="2006" name="Nature">
        <title>Insights from the genome of the biotrophic fungal plant pathogen Ustilago maydis.</title>
        <authorList>
            <person name="Kamper J."/>
            <person name="Kahmann R."/>
            <person name="Bolker M."/>
            <person name="Ma L.J."/>
            <person name="Brefort T."/>
            <person name="Saville B.J."/>
            <person name="Banuett F."/>
            <person name="Kronstad J.W."/>
            <person name="Gold S.E."/>
            <person name="Muller O."/>
            <person name="Perlin M.H."/>
            <person name="Wosten H.A."/>
            <person name="de Vries R."/>
            <person name="Ruiz-Herrera J."/>
            <person name="Reynaga-Pena C.G."/>
            <person name="Snetselaar K."/>
            <person name="McCann M."/>
            <person name="Perez-Martin J."/>
            <person name="Feldbrugge M."/>
            <person name="Basse C.W."/>
            <person name="Steinberg G."/>
            <person name="Ibeas J.I."/>
            <person name="Holloman W."/>
            <person name="Guzman P."/>
            <person name="Farman M."/>
            <person name="Stajich J.E."/>
            <person name="Sentandreu R."/>
            <person name="Gonzalez-Prieto J.M."/>
            <person name="Kennell J.C."/>
            <person name="Molina L."/>
            <person name="Schirawski J."/>
            <person name="Mendoza-Mendoza A."/>
            <person name="Greilinger D."/>
            <person name="Munch K."/>
            <person name="Rossel N."/>
            <person name="Scherer M."/>
            <person name="Vranes M."/>
            <person name="Ladendorf O."/>
            <person name="Vincon V."/>
            <person name="Fuchs U."/>
            <person name="Sandrock B."/>
            <person name="Meng S."/>
            <person name="Ho E.C."/>
            <person name="Cahill M.J."/>
            <person name="Boyce K.J."/>
            <person name="Klose J."/>
            <person name="Klosterman S.J."/>
            <person name="Deelstra H.J."/>
            <person name="Ortiz-Castellanos L."/>
            <person name="Li W."/>
            <person name="Sanchez-Alonso P."/>
            <person name="Schreier P.H."/>
            <person name="Hauser-Hahn I."/>
            <person name="Vaupel M."/>
            <person name="Koopmann E."/>
            <person name="Friedrich G."/>
            <person name="Voss H."/>
            <person name="Schluter T."/>
            <person name="Margolis J."/>
            <person name="Platt D."/>
            <person name="Swimmer C."/>
            <person name="Gnirke A."/>
            <person name="Chen F."/>
            <person name="Vysotskaia V."/>
            <person name="Mannhaupt G."/>
            <person name="Guldener U."/>
            <person name="Munsterkotter M."/>
            <person name="Haase D."/>
            <person name="Oesterheld M."/>
            <person name="Mewes H.W."/>
            <person name="Mauceli E.W."/>
            <person name="DeCaprio D."/>
            <person name="Wade C.M."/>
            <person name="Butler J."/>
            <person name="Young S."/>
            <person name="Jaffe D.B."/>
            <person name="Calvo S."/>
            <person name="Nusbaum C."/>
            <person name="Galagan J."/>
            <person name="Birren B.W."/>
        </authorList>
    </citation>
    <scope>NUCLEOTIDE SEQUENCE [LARGE SCALE GENOMIC DNA]</scope>
    <source>
        <strain evidence="4">DSM 14603 / FGSC 9021 / UM521</strain>
    </source>
</reference>
<keyword evidence="2" id="KW-0732">Signal</keyword>
<feature type="compositionally biased region" description="Low complexity" evidence="1">
    <location>
        <begin position="53"/>
        <end position="68"/>
    </location>
</feature>
<evidence type="ECO:0000313" key="4">
    <source>
        <dbReference type="Proteomes" id="UP000000561"/>
    </source>
</evidence>
<dbReference type="GeneID" id="23564325"/>
<proteinExistence type="predicted"/>
<dbReference type="KEGG" id="uma:UMAG_04033"/>
<protein>
    <submittedName>
        <fullName evidence="3">Uncharacterized protein</fullName>
    </submittedName>
</protein>
<dbReference type="VEuPathDB" id="FungiDB:UMAG_04033"/>
<dbReference type="Proteomes" id="UP000000561">
    <property type="component" value="Chromosome 11"/>
</dbReference>
<name>A0A0D1DUP3_MYCMD</name>
<feature type="region of interest" description="Disordered" evidence="1">
    <location>
        <begin position="42"/>
        <end position="69"/>
    </location>
</feature>
<gene>
    <name evidence="3" type="ORF">UMAG_04033</name>
</gene>
<accession>A0A0D1DUP3</accession>
<evidence type="ECO:0000256" key="2">
    <source>
        <dbReference type="SAM" id="SignalP"/>
    </source>
</evidence>
<dbReference type="EMBL" id="CM003150">
    <property type="protein sequence ID" value="KIS67989.1"/>
    <property type="molecule type" value="Genomic_DNA"/>
</dbReference>
<evidence type="ECO:0000256" key="1">
    <source>
        <dbReference type="SAM" id="MobiDB-lite"/>
    </source>
</evidence>
<sequence length="205" mass="22530">MKVKAIPLLYSLVVHLPVVCWAAPTLSSPSPARLLVHSSSSDTLTDVPESSADARPLADAAATRPPRLNMATDSARARIVIPQALATTTSTSHPSLPYGPSTAVSRPTKKLKTLASGFQAGTSQSIGGGGIPQTPSRQSMGSVRQAVRSRQTGQWHRPWWNWYWTNYHGPWPKVFRSLNDFPNDYTSTQYFKYTARIQALDTIRR</sequence>
<dbReference type="RefSeq" id="XP_011390478.1">
    <property type="nucleotide sequence ID" value="XM_011392176.1"/>
</dbReference>
<keyword evidence="4" id="KW-1185">Reference proteome</keyword>
<feature type="signal peptide" evidence="2">
    <location>
        <begin position="1"/>
        <end position="22"/>
    </location>
</feature>
<dbReference type="InParanoid" id="A0A0D1DUP3"/>
<feature type="chain" id="PRO_5002229675" evidence="2">
    <location>
        <begin position="23"/>
        <end position="205"/>
    </location>
</feature>
<evidence type="ECO:0000313" key="3">
    <source>
        <dbReference type="EMBL" id="KIS67989.1"/>
    </source>
</evidence>
<feature type="region of interest" description="Disordered" evidence="1">
    <location>
        <begin position="122"/>
        <end position="141"/>
    </location>
</feature>
<dbReference type="AlphaFoldDB" id="A0A0D1DUP3"/>
<organism evidence="3 4">
    <name type="scientific">Mycosarcoma maydis</name>
    <name type="common">Corn smut fungus</name>
    <name type="synonym">Ustilago maydis</name>
    <dbReference type="NCBI Taxonomy" id="5270"/>
    <lineage>
        <taxon>Eukaryota</taxon>
        <taxon>Fungi</taxon>
        <taxon>Dikarya</taxon>
        <taxon>Basidiomycota</taxon>
        <taxon>Ustilaginomycotina</taxon>
        <taxon>Ustilaginomycetes</taxon>
        <taxon>Ustilaginales</taxon>
        <taxon>Ustilaginaceae</taxon>
        <taxon>Mycosarcoma</taxon>
    </lineage>
</organism>